<dbReference type="Gene3D" id="3.40.50.300">
    <property type="entry name" value="P-loop containing nucleotide triphosphate hydrolases"/>
    <property type="match status" value="1"/>
</dbReference>
<keyword evidence="2" id="KW-0547">Nucleotide-binding</keyword>
<name>Q1MR66_LAWIP</name>
<dbReference type="eggNOG" id="COG1137">
    <property type="taxonomic scope" value="Bacteria"/>
</dbReference>
<proteinExistence type="predicted"/>
<keyword evidence="6" id="KW-1185">Reference proteome</keyword>
<protein>
    <submittedName>
        <fullName evidence="5">ABC-type (Unclassified) transport system, ATPase component</fullName>
    </submittedName>
</protein>
<dbReference type="SUPFAM" id="SSF52540">
    <property type="entry name" value="P-loop containing nucleoside triphosphate hydrolases"/>
    <property type="match status" value="1"/>
</dbReference>
<accession>Q1MR66</accession>
<dbReference type="InterPro" id="IPR027417">
    <property type="entry name" value="P-loop_NTPase"/>
</dbReference>
<dbReference type="InterPro" id="IPR030921">
    <property type="entry name" value="LPS_export_LptB"/>
</dbReference>
<dbReference type="GO" id="GO:0005524">
    <property type="term" value="F:ATP binding"/>
    <property type="evidence" value="ECO:0007669"/>
    <property type="project" value="UniProtKB-KW"/>
</dbReference>
<dbReference type="RefSeq" id="WP_011526540.1">
    <property type="nucleotide sequence ID" value="NC_008011.1"/>
</dbReference>
<feature type="domain" description="ABC transporter" evidence="4">
    <location>
        <begin position="4"/>
        <end position="236"/>
    </location>
</feature>
<reference evidence="5 6" key="1">
    <citation type="submission" date="2005-11" db="EMBL/GenBank/DDBJ databases">
        <title>The complete genome sequence of Lawsonia intracellularis: the causative agent of proliferative enteropathy.</title>
        <authorList>
            <person name="Kaur K."/>
            <person name="Zhang Q."/>
            <person name="Beckler D."/>
            <person name="Munir S."/>
            <person name="Li L."/>
            <person name="Kinsley K."/>
            <person name="Herron L."/>
            <person name="Peterson A."/>
            <person name="May B."/>
            <person name="Singh S."/>
            <person name="Gebhart C."/>
            <person name="Kapur V."/>
        </authorList>
    </citation>
    <scope>NUCLEOTIDE SEQUENCE [LARGE SCALE GENOMIC DNA]</scope>
    <source>
        <strain evidence="5 6">PHE/MN1-00</strain>
    </source>
</reference>
<organism evidence="5 6">
    <name type="scientific">Lawsonia intracellularis (strain PHE/MN1-00)</name>
    <dbReference type="NCBI Taxonomy" id="363253"/>
    <lineage>
        <taxon>Bacteria</taxon>
        <taxon>Pseudomonadati</taxon>
        <taxon>Thermodesulfobacteriota</taxon>
        <taxon>Desulfovibrionia</taxon>
        <taxon>Desulfovibrionales</taxon>
        <taxon>Desulfovibrionaceae</taxon>
        <taxon>Lawsonia</taxon>
    </lineage>
</organism>
<dbReference type="GO" id="GO:0055085">
    <property type="term" value="P:transmembrane transport"/>
    <property type="evidence" value="ECO:0007669"/>
    <property type="project" value="InterPro"/>
</dbReference>
<evidence type="ECO:0000256" key="3">
    <source>
        <dbReference type="ARBA" id="ARBA00022840"/>
    </source>
</evidence>
<dbReference type="PANTHER" id="PTHR45772">
    <property type="entry name" value="CONSERVED COMPONENT OF ABC TRANSPORTER FOR NATURAL AMINO ACIDS-RELATED"/>
    <property type="match status" value="1"/>
</dbReference>
<dbReference type="KEGG" id="lip:LI0456"/>
<dbReference type="STRING" id="363253.LI0456"/>
<dbReference type="PROSITE" id="PS50893">
    <property type="entry name" value="ABC_TRANSPORTER_2"/>
    <property type="match status" value="1"/>
</dbReference>
<dbReference type="SMART" id="SM00382">
    <property type="entry name" value="AAA"/>
    <property type="match status" value="1"/>
</dbReference>
<dbReference type="CDD" id="cd03218">
    <property type="entry name" value="ABC_YhbG"/>
    <property type="match status" value="1"/>
</dbReference>
<dbReference type="EMBL" id="AM180252">
    <property type="protein sequence ID" value="CAJ54510.1"/>
    <property type="molecule type" value="Genomic_DNA"/>
</dbReference>
<dbReference type="Proteomes" id="UP000002430">
    <property type="component" value="Chromosome"/>
</dbReference>
<evidence type="ECO:0000313" key="6">
    <source>
        <dbReference type="Proteomes" id="UP000002430"/>
    </source>
</evidence>
<dbReference type="GO" id="GO:0043190">
    <property type="term" value="C:ATP-binding cassette (ABC) transporter complex"/>
    <property type="evidence" value="ECO:0007669"/>
    <property type="project" value="InterPro"/>
</dbReference>
<dbReference type="OrthoDB" id="9809450at2"/>
<gene>
    <name evidence="5" type="ordered locus">LI0456</name>
</gene>
<keyword evidence="3" id="KW-0067">ATP-binding</keyword>
<dbReference type="FunFam" id="3.40.50.300:FF:000151">
    <property type="entry name" value="Lipopolysaccharide ABC transporter ATP-binding protein"/>
    <property type="match status" value="1"/>
</dbReference>
<dbReference type="AlphaFoldDB" id="Q1MR66"/>
<keyword evidence="1" id="KW-0813">Transport</keyword>
<evidence type="ECO:0000256" key="2">
    <source>
        <dbReference type="ARBA" id="ARBA00022741"/>
    </source>
</evidence>
<dbReference type="Pfam" id="PF00005">
    <property type="entry name" value="ABC_tran"/>
    <property type="match status" value="1"/>
</dbReference>
<dbReference type="InterPro" id="IPR051120">
    <property type="entry name" value="ABC_AA/LPS_Transport"/>
</dbReference>
<evidence type="ECO:0000313" key="5">
    <source>
        <dbReference type="EMBL" id="CAJ54510.1"/>
    </source>
</evidence>
<dbReference type="HOGENOM" id="CLU_000604_1_2_7"/>
<dbReference type="GO" id="GO:0016887">
    <property type="term" value="F:ATP hydrolysis activity"/>
    <property type="evidence" value="ECO:0007669"/>
    <property type="project" value="InterPro"/>
</dbReference>
<dbReference type="NCBIfam" id="TIGR04406">
    <property type="entry name" value="LPS_export_lptB"/>
    <property type="match status" value="1"/>
</dbReference>
<dbReference type="InterPro" id="IPR017871">
    <property type="entry name" value="ABC_transporter-like_CS"/>
</dbReference>
<dbReference type="InterPro" id="IPR003439">
    <property type="entry name" value="ABC_transporter-like_ATP-bd"/>
</dbReference>
<evidence type="ECO:0000259" key="4">
    <source>
        <dbReference type="PROSITE" id="PS50893"/>
    </source>
</evidence>
<sequence length="240" mass="27072">MATLKGVELQKWYGNREVVCGVSPVIHQNEIVGLLGPNGAGKTTSFYMLTGIIKPSSGKIFFENQDISSWPLYQRARVGISYLPQESSVFRHLTVRQNLQIILEYTTYSKSKQKQKADALLEDFGLTYLENSYAVHLSGGERRRLEIARALIRQPKFILLDEPFAGIDPLAIHDIQSIIQLLREKNIGILISDHNVRETLNICDRAYLMVKGQVILTGTPDDIINSKKARSMYLGESFCL</sequence>
<dbReference type="PROSITE" id="PS00211">
    <property type="entry name" value="ABC_TRANSPORTER_1"/>
    <property type="match status" value="1"/>
</dbReference>
<dbReference type="InterPro" id="IPR003593">
    <property type="entry name" value="AAA+_ATPase"/>
</dbReference>
<evidence type="ECO:0000256" key="1">
    <source>
        <dbReference type="ARBA" id="ARBA00022448"/>
    </source>
</evidence>
<dbReference type="PANTHER" id="PTHR45772:SF10">
    <property type="entry name" value="LIPOPOLYSACCHARIDE EXPORT SYSTEM ATP-BINDING PROTEIN LPTB"/>
    <property type="match status" value="1"/>
</dbReference>